<protein>
    <recommendedName>
        <fullName evidence="9">Peptidase S1 domain-containing protein</fullName>
    </recommendedName>
</protein>
<feature type="domain" description="Peptidase S1" evidence="9">
    <location>
        <begin position="403"/>
        <end position="647"/>
    </location>
</feature>
<dbReference type="PRINTS" id="PR00722">
    <property type="entry name" value="CHYMOTRYPSIN"/>
</dbReference>
<feature type="domain" description="Peptidase S1" evidence="9">
    <location>
        <begin position="1417"/>
        <end position="1684"/>
    </location>
</feature>
<evidence type="ECO:0000256" key="6">
    <source>
        <dbReference type="ARBA" id="ARBA00024195"/>
    </source>
</evidence>
<organism evidence="10 11">
    <name type="scientific">Glossina morsitans morsitans</name>
    <name type="common">Savannah tsetse fly</name>
    <dbReference type="NCBI Taxonomy" id="37546"/>
    <lineage>
        <taxon>Eukaryota</taxon>
        <taxon>Metazoa</taxon>
        <taxon>Ecdysozoa</taxon>
        <taxon>Arthropoda</taxon>
        <taxon>Hexapoda</taxon>
        <taxon>Insecta</taxon>
        <taxon>Pterygota</taxon>
        <taxon>Neoptera</taxon>
        <taxon>Endopterygota</taxon>
        <taxon>Diptera</taxon>
        <taxon>Brachycera</taxon>
        <taxon>Muscomorpha</taxon>
        <taxon>Hippoboscoidea</taxon>
        <taxon>Glossinidae</taxon>
        <taxon>Glossina</taxon>
    </lineage>
</organism>
<keyword evidence="1 8" id="KW-0732">Signal</keyword>
<dbReference type="PROSITE" id="PS00134">
    <property type="entry name" value="TRYPSIN_HIS"/>
    <property type="match status" value="3"/>
</dbReference>
<dbReference type="EMBL" id="CCAG010010575">
    <property type="status" value="NOT_ANNOTATED_CDS"/>
    <property type="molecule type" value="Genomic_DNA"/>
</dbReference>
<keyword evidence="3" id="KW-0865">Zymogen</keyword>
<sequence>MIGLVMKLVLSPWTLCVMTITVVCANECALNTECVPIVDCPFIRDSFSLIKRKPYCNLDRDGTNVCCLKPPQNYTQPKDFDLRIVRGIHVLLATLLCVVGDYFTFDISLYYLAFSLECRSYRSLPRKCSVPLIVGGLKAKPKEYPFMALLYYKNGDKFTQLCGGTLISNKYVLTAAHCFYETSTPPNWVRLGELDYSTDTDDASPQDFEIKNFIPHHQYYTTDIQTKYNDIALIELAKEVSFNDYVSPACLPLVDGNDFQEFLAAGWGLISDTSLEYSTHLLKVKLDRYDDDKCFEIIERNEELEKGVNNRTQICATSFSGNNGTCLGDSGGALFVNHPEFPCQFLVVGITSFGEGGCGNQGIPSVYTRVKLYIDWIEQCRSYDSSPSLQNPLRKGCNHTFDIIRRVKAEPKEFPFMALVHPKVRGKVGNYCGGVLISKKYVLTSAFCFFSHYLRPNWVRLGELDYITNMDDALPQDIEIKNFIPHPQYRATKRTHYHDIALIELAKEATFNDYVRPACLSRGDDSDFQQFLSAGWGYPPSEPSSHLHRVKLNRLDFGKCFEKVTRENFEEGINNRTNMCAIPSTGDIGNCAGDGGGPVFVTHPEFPCQFLIVGIMSHSERACGTKDNPVISTRVKLYIDWIQLIVWANDCGLNSECTPIADCPLIRDNFNLVKRKPYCNLDRPGAHVCCRRSSQNSTQPTNVDLRVVRECRFYASLPSVQSPLGEGCNYISNFIGRAKAEPKEFPFTALVFNENPKGVANKLCGGVLISKKYVLTSVYCFVYDGFRPNWVRVGELDFGTTMEDASPQIIEIKNFIPHHQFHANELTIYHDIALVELAEEAVFDNYVRPACLSLEDGNDYQEFLSAGWDYPVPGHSSHLHKTKVNRLDDDKCYEKVRREHLEKGINNRTHMCAIPSTGNISTCPGNGGTPLFVSHPEFPCQFLVVGILSIGQRKCGDKDDPIIYTRIKPYIDWIQRIFSMIGLAMRLIISSLMLCVVTITVVSGNECGLNSECIPIADCPLIRDNFNLIKRKPYCNLDRPGANVCCAKSSHNYAQPKYVDFRVVRECKSYDSVPSLQNPLGEGCNYTSNFVGRVEAEAKEFPFMALIYGKSGDVPSKLCTGTLISKKYVLTAAHCNFVTNPRFTFVRLGELDYATNADDALVQDIEIKNFIPHPQYYRTPLTFYHDIALIELAKEATFNDYVRPACLSLEDGNDYQEFLAAGWGYPPSTPSTHLHKVRLDRLDDNVCFAKAERDNLEEGINNRTHMCTIPSTGNVGSCHGDNGGSLVINSREFPCQFSVVGVYSIRHEACGNKDYPSVYARINLYIDWIQPNDCGLNSECVPIADCPLIRDNFHLTKRKPYCNLDRPGANVCCTKSAQNYTQPKYVDFRVVRECRSYDSSPSLPNPLGEECRYTSNFIGRVEAESKEFPFMAVVHNKNGNKVGEYCSGVLISKKYVLTSAFCYLNGYTPLTWVLLGDLDFDINTDDALPQDIKIKNFIPHPQYRATKLTLYHDIALIELAKEAIFSDYVRPACLSLTDDNDFQQFLSAGWGRHNETPPYGSHPLHKVKLNRLDFDKCFEKLAREDFEEGINNRTNMCAIPSTGDIGNCAGDTGGPVFVTHPEFPCQFLIVGIMSDSENVCGTKVDPAIYTRVKEKTNYQQFSMIGVAMKLLFSSLMLYVMTIAVVSANDCGLNSECVPIADCPLIRDNFNLIKRKPYCNLGRPGAHVCCRRSSQSYTQSKNVDLRVVKECRSYDSLTSLQNRLGEGCNYTSNTVGRVKAEPKELPFIALIHAKRGNFVAKLCTGTLISKKYVLTAAHCFFATNIPITWVRLGELDYLTNTNDALPQDIEIKNVITHHRYHASGVAVHHNIALVELAKEAVFNDYVRPACLSPADGNDYQEFLGAGWGYPPLIPSSHLNKMKLNRLDFDKCAEIIQGGRPGKGINNRANMCMIPSTSNISTCGGDGGGPLFVTHPEFPCQFLVIGIVSFGHTVCGTKDDPTVYTRINLYIDWIQRIVWVLNDRVGSEINLLSMPALGNSYCDRICECIPIADCPFIRDNFNLIKRKPYCNFDRPGANVCCRKSLQNYTQPKFVGLPVSRECRSYDSLPSLEQPLREGCHYESTIVGRIRAEPKEFPFVAMIYRKVGRMFIKFCIGTLISKKYVLTSADCFVYGENPNLVRLGELDYGTRTDDALTQDIEIKNIIPHHRYSATELIVYHDIALIELATEAVFNDYVRPACLSLADDNDFQQFVSADWPSSAHLHKMNLNRLDYDKCFEIFWRDRHEEGLNNRTKMCVIGACDVHDGSPLFVRHPEFPCQFLLFYMIKLAMKSIFSSWTLCVMAITVVSANDCGLNSECTPIADCPLIRDNFNLIKRKPYCNLDRPGAHVCCRRSSQNSTQPTNVDLRVVRANDCGLNSECTPIADCPLIRDNFNLIKRKPYCNLDRPGAHVCCRRSSQNSTQPTNVDFRVIRECRSYDNVPSLQNSPEEGCRYTSNVVGRIKAEPKEFPFMALIYSKKGDLIDRICGGTLISKKYVLTSASTFRNRDHLANWVRLGDLDHDTYTDDALTQDIKTKNYIPHPQHYASKQTFYHDIALIELATEAVFNDYVRPACLSPIDANDFQEFLAAGWGFDPSEPSTHLHTVKLDRLDDDKCFESVKRDPSEKGINNRTNMCVIPSTGGKGTCNGDGGGPLFLNHPDFPCQFLVVECRSYDSVPSLQNPLGAGCNYTSNFVGRVEAESKEFPFMAILYNKRGEKDGRLCTGALISKKYVLTSAYCFLAGRPALSWVRLGELDYTTNTDDALPQDIEIKNFIPHRHYNSTRLIKYHDIALVEMANEAIINDYVRPACLSLLDGNGFDQFLAAGWGYPLSEPSSHLHKVRLDRLDDDICFGKVRRHHLERGINNRTNICAIGACEGGGGSPLFVNHPEFPCQFLIVGIASFSQDGCSSISMDAMGNNYYDPNECALSSECIPIADCPFIRDNFSLIKRKPYCNLDRPGAHVCCRKPSQNLTQSKYIDLPIVRECRSYGSLPSLQNPLGEGCHYKSNIFGRVKAEPKEFPFIALIYRKDGNMFSQFCVGTVISKEYVLTSAHCFLYGTLRPNWVRLGELDYDDSTDDAFPRDIAIKNFIPHHRYYSTRLFRYNDIGLIQLAKEIEFDEYVRPACLSLSDDNHLQQFLFAGWGYRYSMPSSHLQKVKLDRLADDKCSEMFSHLLEKGINNRTHTCAIPSTGDFGTCDEDGPLFVNHPQFPCQFLVVGIMSFGHSVCGTKNDPSVYTRIKLYTNWIQPNECALNSECIPIADCPFIRDNFNLIKRKPYCNLDRPGAYVCCRTSSQPEIVDLSIVRECRFYDSLPNLKNPSKEGCQYIHSGNISKSNIIGRVKAEAREFPFIALIYAVEEGKAGQFCSGTLISSKYVLTSAFCSLSGRLRPSRVRLGDLDYGTHTDDAVLQDYEIRNIIPHHEYKSTILTKYNNIALIEIEKEAIFNDYVRPACLSLIDDNDFRQFLSAGWGYPPSEPSSHLHKVRLDRLDDDKCIGKVKRSHLEKGINNRTNMCAIGACDTGGGSPLFVNHPEFPCQFLIMSGLAMKLLFSPWMLFVMTVTVVSANECALSSECIPIADCPLIRDNFNLIKRKPYCNLDRPGAHVCCRRSSQNSTQPKYVDFRFIRECRSYDSIPSLQNPLGEGCHYTSNTDGRVKVEPKEFPFMALLYRKDRENFTQVCSGTLISKKYILTSAHCFAGDDSRPKWVRLGDLDYNTDMDDASPQDIEIKRYILHREYYNARLARYNDIALAELAKEAVFNDYVRPACLSLIDANDFQQFLVAGWGWGSPESERSSHLHKMKLDRLDDEKCFETFRPRSEKGINNSTHTCAIPSTGDVGVCGGDGPLFVSHPEFPCQYLVIGYLSFRHDVCGSKDDPDVYTRIKLYTDWIQSIVWN</sequence>
<dbReference type="CDD" id="cd00190">
    <property type="entry name" value="Tryp_SPc"/>
    <property type="match status" value="10"/>
</dbReference>
<feature type="domain" description="Peptidase S1" evidence="9">
    <location>
        <begin position="3685"/>
        <end position="3929"/>
    </location>
</feature>
<dbReference type="SMART" id="SM00020">
    <property type="entry name" value="Tryp_SPc"/>
    <property type="match status" value="12"/>
</dbReference>
<feature type="domain" description="Peptidase S1" evidence="9">
    <location>
        <begin position="734"/>
        <end position="979"/>
    </location>
</feature>
<dbReference type="InterPro" id="IPR018114">
    <property type="entry name" value="TRYPSIN_HIS"/>
</dbReference>
<feature type="domain" description="Peptidase S1" evidence="9">
    <location>
        <begin position="2495"/>
        <end position="2787"/>
    </location>
</feature>
<dbReference type="EMBL" id="CCAG010010572">
    <property type="status" value="NOT_ANNOTATED_CDS"/>
    <property type="molecule type" value="Genomic_DNA"/>
</dbReference>
<evidence type="ECO:0000259" key="9">
    <source>
        <dbReference type="PROSITE" id="PS50240"/>
    </source>
</evidence>
<name>A0A1B0G7X9_GLOMM</name>
<evidence type="ECO:0000256" key="2">
    <source>
        <dbReference type="ARBA" id="ARBA00022837"/>
    </source>
</evidence>
<evidence type="ECO:0000313" key="11">
    <source>
        <dbReference type="Proteomes" id="UP000092444"/>
    </source>
</evidence>
<dbReference type="PROSITE" id="PS50240">
    <property type="entry name" value="TRYPSIN_DOM"/>
    <property type="match status" value="12"/>
</dbReference>
<keyword evidence="2" id="KW-0106">Calcium</keyword>
<proteinExistence type="inferred from homology"/>
<dbReference type="EMBL" id="CCAG010010571">
    <property type="status" value="NOT_ANNOTATED_CDS"/>
    <property type="molecule type" value="Genomic_DNA"/>
</dbReference>
<evidence type="ECO:0000256" key="4">
    <source>
        <dbReference type="ARBA" id="ARBA00023157"/>
    </source>
</evidence>
<dbReference type="EnsemblMetazoa" id="GMOY009418-RA">
    <property type="protein sequence ID" value="GMOY009418-PA"/>
    <property type="gene ID" value="GMOY009418"/>
</dbReference>
<keyword evidence="7" id="KW-0378">Hydrolase</keyword>
<evidence type="ECO:0000256" key="7">
    <source>
        <dbReference type="RuleBase" id="RU363034"/>
    </source>
</evidence>
<feature type="domain" description="Peptidase S1" evidence="9">
    <location>
        <begin position="3372"/>
        <end position="3594"/>
    </location>
</feature>
<keyword evidence="7" id="KW-0645">Protease</keyword>
<dbReference type="Proteomes" id="UP000092444">
    <property type="component" value="Unassembled WGS sequence"/>
</dbReference>
<dbReference type="InterPro" id="IPR033116">
    <property type="entry name" value="TRYPSIN_SER"/>
</dbReference>
<dbReference type="EMBL" id="CCAG010010573">
    <property type="status" value="NOT_ANNOTATED_CDS"/>
    <property type="molecule type" value="Genomic_DNA"/>
</dbReference>
<evidence type="ECO:0000256" key="3">
    <source>
        <dbReference type="ARBA" id="ARBA00023145"/>
    </source>
</evidence>
<keyword evidence="4" id="KW-1015">Disulfide bond</keyword>
<feature type="domain" description="Peptidase S1" evidence="9">
    <location>
        <begin position="133"/>
        <end position="382"/>
    </location>
</feature>
<feature type="domain" description="Peptidase S1" evidence="9">
    <location>
        <begin position="1773"/>
        <end position="2017"/>
    </location>
</feature>
<evidence type="ECO:0000256" key="5">
    <source>
        <dbReference type="ARBA" id="ARBA00023180"/>
    </source>
</evidence>
<feature type="chain" id="PRO_5008408087" description="Peptidase S1 domain-containing protein" evidence="8">
    <location>
        <begin position="26"/>
        <end position="3930"/>
    </location>
</feature>
<dbReference type="VEuPathDB" id="VectorBase:GMOY009418"/>
<dbReference type="PROSITE" id="PS00135">
    <property type="entry name" value="TRYPSIN_SER"/>
    <property type="match status" value="1"/>
</dbReference>
<dbReference type="Pfam" id="PF00089">
    <property type="entry name" value="Trypsin"/>
    <property type="match status" value="12"/>
</dbReference>
<reference evidence="10" key="1">
    <citation type="submission" date="2020-05" db="UniProtKB">
        <authorList>
            <consortium name="EnsemblMetazoa"/>
        </authorList>
    </citation>
    <scope>IDENTIFICATION</scope>
    <source>
        <strain evidence="10">Yale</strain>
    </source>
</reference>
<dbReference type="FunFam" id="2.40.10.10:FF:000028">
    <property type="entry name" value="Serine protease easter"/>
    <property type="match status" value="7"/>
</dbReference>
<feature type="signal peptide" evidence="8">
    <location>
        <begin position="1"/>
        <end position="25"/>
    </location>
</feature>
<feature type="domain" description="Peptidase S1" evidence="9">
    <location>
        <begin position="1090"/>
        <end position="1334"/>
    </location>
</feature>
<dbReference type="InterPro" id="IPR043504">
    <property type="entry name" value="Peptidase_S1_PA_chymotrypsin"/>
</dbReference>
<dbReference type="SUPFAM" id="SSF50494">
    <property type="entry name" value="Trypsin-like serine proteases"/>
    <property type="match status" value="12"/>
</dbReference>
<dbReference type="EMBL" id="CCAG010010574">
    <property type="status" value="NOT_ANNOTATED_CDS"/>
    <property type="molecule type" value="Genomic_DNA"/>
</dbReference>
<dbReference type="InterPro" id="IPR001254">
    <property type="entry name" value="Trypsin_dom"/>
</dbReference>
<accession>A0A1B0G7X9</accession>
<dbReference type="InterPro" id="IPR009003">
    <property type="entry name" value="Peptidase_S1_PA"/>
</dbReference>
<dbReference type="STRING" id="37546.A0A1B0G7X9"/>
<dbReference type="PANTHER" id="PTHR24258">
    <property type="entry name" value="SERINE PROTEASE-RELATED"/>
    <property type="match status" value="1"/>
</dbReference>
<evidence type="ECO:0000256" key="8">
    <source>
        <dbReference type="SAM" id="SignalP"/>
    </source>
</evidence>
<dbReference type="GO" id="GO:0004252">
    <property type="term" value="F:serine-type endopeptidase activity"/>
    <property type="evidence" value="ECO:0007669"/>
    <property type="project" value="InterPro"/>
</dbReference>
<keyword evidence="11" id="KW-1185">Reference proteome</keyword>
<keyword evidence="7" id="KW-0720">Serine protease</keyword>
<evidence type="ECO:0000256" key="1">
    <source>
        <dbReference type="ARBA" id="ARBA00022729"/>
    </source>
</evidence>
<dbReference type="Gene3D" id="2.40.10.10">
    <property type="entry name" value="Trypsin-like serine proteases"/>
    <property type="match status" value="12"/>
</dbReference>
<evidence type="ECO:0000313" key="10">
    <source>
        <dbReference type="EnsemblMetazoa" id="GMOY009418-PA"/>
    </source>
</evidence>
<feature type="domain" description="Peptidase S1" evidence="9">
    <location>
        <begin position="2123"/>
        <end position="2341"/>
    </location>
</feature>
<keyword evidence="5" id="KW-0325">Glycoprotein</keyword>
<dbReference type="InterPro" id="IPR001314">
    <property type="entry name" value="Peptidase_S1A"/>
</dbReference>
<comment type="similarity">
    <text evidence="6">Belongs to the peptidase S1 family. CLIP subfamily.</text>
</comment>
<feature type="domain" description="Peptidase S1" evidence="9">
    <location>
        <begin position="2787"/>
        <end position="2982"/>
    </location>
</feature>
<feature type="domain" description="Peptidase S1" evidence="9">
    <location>
        <begin position="3045"/>
        <end position="3286"/>
    </location>
</feature>
<dbReference type="GO" id="GO:0006508">
    <property type="term" value="P:proteolysis"/>
    <property type="evidence" value="ECO:0007669"/>
    <property type="project" value="UniProtKB-KW"/>
</dbReference>
<dbReference type="PANTHER" id="PTHR24258:SF136">
    <property type="entry name" value="GH06673P-RELATED"/>
    <property type="match status" value="1"/>
</dbReference>